<reference evidence="8 9" key="1">
    <citation type="journal article" date="2024" name="Nat. Commun.">
        <title>Phylogenomics reveals the evolutionary origins of lichenization in chlorophyte algae.</title>
        <authorList>
            <person name="Puginier C."/>
            <person name="Libourel C."/>
            <person name="Otte J."/>
            <person name="Skaloud P."/>
            <person name="Haon M."/>
            <person name="Grisel S."/>
            <person name="Petersen M."/>
            <person name="Berrin J.G."/>
            <person name="Delaux P.M."/>
            <person name="Dal Grande F."/>
            <person name="Keller J."/>
        </authorList>
    </citation>
    <scope>NUCLEOTIDE SEQUENCE [LARGE SCALE GENOMIC DNA]</scope>
    <source>
        <strain evidence="8 9">SAG 2043</strain>
    </source>
</reference>
<protein>
    <recommendedName>
        <fullName evidence="10">Intraflagellar transport protein 46 homolog</fullName>
    </recommendedName>
</protein>
<evidence type="ECO:0000256" key="4">
    <source>
        <dbReference type="ARBA" id="ARBA00023069"/>
    </source>
</evidence>
<feature type="compositionally biased region" description="Acidic residues" evidence="7">
    <location>
        <begin position="33"/>
        <end position="45"/>
    </location>
</feature>
<dbReference type="GO" id="GO:0030992">
    <property type="term" value="C:intraciliary transport particle B"/>
    <property type="evidence" value="ECO:0007669"/>
    <property type="project" value="TreeGrafter"/>
</dbReference>
<keyword evidence="6" id="KW-0966">Cell projection</keyword>
<feature type="compositionally biased region" description="Low complexity" evidence="7">
    <location>
        <begin position="174"/>
        <end position="198"/>
    </location>
</feature>
<dbReference type="GO" id="GO:0005815">
    <property type="term" value="C:microtubule organizing center"/>
    <property type="evidence" value="ECO:0007669"/>
    <property type="project" value="TreeGrafter"/>
</dbReference>
<evidence type="ECO:0000256" key="5">
    <source>
        <dbReference type="ARBA" id="ARBA00023212"/>
    </source>
</evidence>
<evidence type="ECO:0000313" key="8">
    <source>
        <dbReference type="EMBL" id="KAK9807470.1"/>
    </source>
</evidence>
<feature type="compositionally biased region" description="Basic and acidic residues" evidence="7">
    <location>
        <begin position="76"/>
        <end position="86"/>
    </location>
</feature>
<evidence type="ECO:0000256" key="6">
    <source>
        <dbReference type="ARBA" id="ARBA00023273"/>
    </source>
</evidence>
<dbReference type="InterPro" id="IPR022088">
    <property type="entry name" value="Intraflagellar_transp_cmplxB"/>
</dbReference>
<accession>A0AAW1PGD3</accession>
<comment type="similarity">
    <text evidence="2">Belongs to the IFT46 family.</text>
</comment>
<name>A0AAW1PGD3_9CHLO</name>
<dbReference type="EMBL" id="JALJOR010000012">
    <property type="protein sequence ID" value="KAK9807470.1"/>
    <property type="molecule type" value="Genomic_DNA"/>
</dbReference>
<dbReference type="GO" id="GO:0031514">
    <property type="term" value="C:motile cilium"/>
    <property type="evidence" value="ECO:0007669"/>
    <property type="project" value="TreeGrafter"/>
</dbReference>
<evidence type="ECO:0000256" key="1">
    <source>
        <dbReference type="ARBA" id="ARBA00004120"/>
    </source>
</evidence>
<evidence type="ECO:0000313" key="9">
    <source>
        <dbReference type="Proteomes" id="UP001489004"/>
    </source>
</evidence>
<feature type="region of interest" description="Disordered" evidence="7">
    <location>
        <begin position="1"/>
        <end position="249"/>
    </location>
</feature>
<keyword evidence="9" id="KW-1185">Reference proteome</keyword>
<gene>
    <name evidence="8" type="ORF">WJX72_000119</name>
</gene>
<evidence type="ECO:0008006" key="10">
    <source>
        <dbReference type="Google" id="ProtNLM"/>
    </source>
</evidence>
<feature type="compositionally biased region" description="Basic and acidic residues" evidence="7">
    <location>
        <begin position="46"/>
        <end position="55"/>
    </location>
</feature>
<comment type="caution">
    <text evidence="8">The sequence shown here is derived from an EMBL/GenBank/DDBJ whole genome shotgun (WGS) entry which is preliminary data.</text>
</comment>
<keyword evidence="3" id="KW-0963">Cytoplasm</keyword>
<evidence type="ECO:0000256" key="2">
    <source>
        <dbReference type="ARBA" id="ARBA00007700"/>
    </source>
</evidence>
<sequence length="499" mass="53571">MDTPEFGTTGYQGGALADAIHSRNDALQHDPSLTEEDSQDSDDHGEDSFISHPEDEPSAGAHGSRTYQPATTTGADMRRSDPRDRPGSGFQQQQPGVSSERYAAGFGLQRGVSASGERPGSSYGQQRPASGAGDRPGSAYGQQRPASGAGDRPGDRPGSAYGQQRAVGGSSERPGSAYRSAGAAASQQAQAQRPAQSQVLRSSTSGGESGAMQHASGNAMAGFETGRSDHEDEVEGDAQPQRTGYRASDYADLPVSKDLRDLFQYITRYKPQNLQLDAPLKPFIPDYIPAVGDIDEFIKVPRPDGRPDYLGLKVLDEPAARQTDPSVLALQLRQTSKRAAKVSGDDEVVSKVENASKNSKRLDEWIQNIGTLHKSKPPSSVSYSKNMPDIDALMEQWPDEVETLLQTVQLPDASLDMDLKTFVTLVCSILDIPVYANPVESLHVLFTLFLEFKHNPAFQQPAQAMQPGLLPHSSSMMSRGSGSSSRMGTPAYAANVITF</sequence>
<dbReference type="Pfam" id="PF12317">
    <property type="entry name" value="IFT46_B_C"/>
    <property type="match status" value="1"/>
</dbReference>
<comment type="subcellular location">
    <subcellularLocation>
        <location evidence="1">Cytoplasm</location>
        <location evidence="1">Cytoskeleton</location>
        <location evidence="1">Cilium basal body</location>
    </subcellularLocation>
</comment>
<keyword evidence="5" id="KW-0206">Cytoskeleton</keyword>
<dbReference type="PANTHER" id="PTHR13376:SF0">
    <property type="entry name" value="INTRAFLAGELLAR TRANSPORT PROTEIN 46 HOMOLOG"/>
    <property type="match status" value="1"/>
</dbReference>
<dbReference type="GO" id="GO:0042073">
    <property type="term" value="P:intraciliary transport"/>
    <property type="evidence" value="ECO:0007669"/>
    <property type="project" value="InterPro"/>
</dbReference>
<feature type="compositionally biased region" description="Polar residues" evidence="7">
    <location>
        <begin position="65"/>
        <end position="74"/>
    </location>
</feature>
<dbReference type="AlphaFoldDB" id="A0AAW1PGD3"/>
<organism evidence="8 9">
    <name type="scientific">[Myrmecia] bisecta</name>
    <dbReference type="NCBI Taxonomy" id="41462"/>
    <lineage>
        <taxon>Eukaryota</taxon>
        <taxon>Viridiplantae</taxon>
        <taxon>Chlorophyta</taxon>
        <taxon>core chlorophytes</taxon>
        <taxon>Trebouxiophyceae</taxon>
        <taxon>Trebouxiales</taxon>
        <taxon>Trebouxiaceae</taxon>
        <taxon>Myrmecia</taxon>
    </lineage>
</organism>
<dbReference type="PANTHER" id="PTHR13376">
    <property type="entry name" value="INTRAFLAGELLAR TRANSPORT PROTEIN 46 HOMOLOG"/>
    <property type="match status" value="1"/>
</dbReference>
<evidence type="ECO:0000256" key="3">
    <source>
        <dbReference type="ARBA" id="ARBA00022490"/>
    </source>
</evidence>
<evidence type="ECO:0000256" key="7">
    <source>
        <dbReference type="SAM" id="MobiDB-lite"/>
    </source>
</evidence>
<dbReference type="GO" id="GO:0060271">
    <property type="term" value="P:cilium assembly"/>
    <property type="evidence" value="ECO:0007669"/>
    <property type="project" value="TreeGrafter"/>
</dbReference>
<keyword evidence="4" id="KW-0969">Cilium</keyword>
<proteinExistence type="inferred from homology"/>
<dbReference type="Proteomes" id="UP001489004">
    <property type="component" value="Unassembled WGS sequence"/>
</dbReference>